<protein>
    <recommendedName>
        <fullName evidence="8">Cation efflux protein transmembrane domain-containing protein</fullName>
    </recommendedName>
</protein>
<dbReference type="InterPro" id="IPR027469">
    <property type="entry name" value="Cation_efflux_TMD_sf"/>
</dbReference>
<dbReference type="RefSeq" id="XP_009033292.1">
    <property type="nucleotide sequence ID" value="XM_009035044.1"/>
</dbReference>
<dbReference type="InterPro" id="IPR058533">
    <property type="entry name" value="Cation_efflux_TM"/>
</dbReference>
<dbReference type="Pfam" id="PF01545">
    <property type="entry name" value="Cation_efflux"/>
    <property type="match status" value="1"/>
</dbReference>
<dbReference type="OMA" id="CWALRNQ"/>
<keyword evidence="2" id="KW-0813">Transport</keyword>
<dbReference type="GeneID" id="20218147"/>
<dbReference type="PANTHER" id="PTHR43840:SF52">
    <property type="entry name" value="CATION EFFLUX FAMILY PROTEIN"/>
    <property type="match status" value="1"/>
</dbReference>
<dbReference type="InterPro" id="IPR036837">
    <property type="entry name" value="Cation_efflux_CTD_sf"/>
</dbReference>
<feature type="transmembrane region" description="Helical" evidence="6">
    <location>
        <begin position="22"/>
        <end position="44"/>
    </location>
</feature>
<evidence type="ECO:0000256" key="2">
    <source>
        <dbReference type="ARBA" id="ARBA00022448"/>
    </source>
</evidence>
<feature type="transmembrane region" description="Helical" evidence="6">
    <location>
        <begin position="170"/>
        <end position="186"/>
    </location>
</feature>
<name>F0XY69_AURAN</name>
<dbReference type="InterPro" id="IPR050291">
    <property type="entry name" value="CDF_Transporter"/>
</dbReference>
<evidence type="ECO:0000259" key="8">
    <source>
        <dbReference type="Pfam" id="PF01545"/>
    </source>
</evidence>
<dbReference type="GO" id="GO:0008324">
    <property type="term" value="F:monoatomic cation transmembrane transporter activity"/>
    <property type="evidence" value="ECO:0007669"/>
    <property type="project" value="InterPro"/>
</dbReference>
<evidence type="ECO:0000256" key="6">
    <source>
        <dbReference type="SAM" id="Phobius"/>
    </source>
</evidence>
<dbReference type="Gene3D" id="3.30.70.1350">
    <property type="entry name" value="Cation efflux protein, cytoplasmic domain"/>
    <property type="match status" value="1"/>
</dbReference>
<dbReference type="SUPFAM" id="SSF160240">
    <property type="entry name" value="Cation efflux protein cytoplasmic domain-like"/>
    <property type="match status" value="1"/>
</dbReference>
<dbReference type="InParanoid" id="F0XY69"/>
<evidence type="ECO:0000313" key="9">
    <source>
        <dbReference type="EMBL" id="EGB12220.1"/>
    </source>
</evidence>
<feature type="signal peptide" evidence="7">
    <location>
        <begin position="1"/>
        <end position="18"/>
    </location>
</feature>
<feature type="transmembrane region" description="Helical" evidence="6">
    <location>
        <begin position="65"/>
        <end position="86"/>
    </location>
</feature>
<keyword evidence="5 6" id="KW-0472">Membrane</keyword>
<evidence type="ECO:0000256" key="1">
    <source>
        <dbReference type="ARBA" id="ARBA00004141"/>
    </source>
</evidence>
<dbReference type="SUPFAM" id="SSF161111">
    <property type="entry name" value="Cation efflux protein transmembrane domain-like"/>
    <property type="match status" value="1"/>
</dbReference>
<dbReference type="AlphaFoldDB" id="F0XY69"/>
<feature type="chain" id="PRO_5003260529" description="Cation efflux protein transmembrane domain-containing protein" evidence="7">
    <location>
        <begin position="19"/>
        <end position="273"/>
    </location>
</feature>
<sequence length="273" mass="28959">SLWINVALTCVKLYNVLTSGSLAVLASLVDSCLDLAQTLVLFVVERKAHLAADEEYPAGRSRLEPVGVIVCAMLMAVGSLGVIYDAGGSLGATGAPPPLDVSFDTLASLGATILSKAWLWAYCAAVAERSSTALALAEDHANDVMSNSVAVVACGVASLAPSLWWADPGGAIAISIYIIMAWWDIARDHIEQIVGKGAEPDQLRELSKLASKFHGGFVLGTIRAYHFGPNFIVELGMIVANDMKVSETHDLRVGLSTAVEELSWVERCFVTID</sequence>
<comment type="subcellular location">
    <subcellularLocation>
        <location evidence="1">Membrane</location>
        <topology evidence="1">Multi-pass membrane protein</topology>
    </subcellularLocation>
</comment>
<evidence type="ECO:0000256" key="5">
    <source>
        <dbReference type="ARBA" id="ARBA00023136"/>
    </source>
</evidence>
<dbReference type="EMBL" id="GL833121">
    <property type="protein sequence ID" value="EGB12220.1"/>
    <property type="molecule type" value="Genomic_DNA"/>
</dbReference>
<proteinExistence type="predicted"/>
<dbReference type="KEGG" id="aaf:AURANDRAFT_12227"/>
<feature type="domain" description="Cation efflux protein transmembrane" evidence="8">
    <location>
        <begin position="1"/>
        <end position="193"/>
    </location>
</feature>
<dbReference type="PANTHER" id="PTHR43840">
    <property type="entry name" value="MITOCHONDRIAL METAL TRANSPORTER 1-RELATED"/>
    <property type="match status" value="1"/>
</dbReference>
<dbReference type="NCBIfam" id="TIGR01297">
    <property type="entry name" value="CDF"/>
    <property type="match status" value="1"/>
</dbReference>
<dbReference type="GO" id="GO:0016020">
    <property type="term" value="C:membrane"/>
    <property type="evidence" value="ECO:0007669"/>
    <property type="project" value="UniProtKB-SubCell"/>
</dbReference>
<evidence type="ECO:0000256" key="7">
    <source>
        <dbReference type="SAM" id="SignalP"/>
    </source>
</evidence>
<dbReference type="OrthoDB" id="78296at2759"/>
<reference evidence="9 10" key="1">
    <citation type="journal article" date="2011" name="Proc. Natl. Acad. Sci. U.S.A.">
        <title>Niche of harmful alga Aureococcus anophagefferens revealed through ecogenomics.</title>
        <authorList>
            <person name="Gobler C.J."/>
            <person name="Berry D.L."/>
            <person name="Dyhrman S.T."/>
            <person name="Wilhelm S.W."/>
            <person name="Salamov A."/>
            <person name="Lobanov A.V."/>
            <person name="Zhang Y."/>
            <person name="Collier J.L."/>
            <person name="Wurch L.L."/>
            <person name="Kustka A.B."/>
            <person name="Dill B.D."/>
            <person name="Shah M."/>
            <person name="VerBerkmoes N.C."/>
            <person name="Kuo A."/>
            <person name="Terry A."/>
            <person name="Pangilinan J."/>
            <person name="Lindquist E.A."/>
            <person name="Lucas S."/>
            <person name="Paulsen I.T."/>
            <person name="Hattenrath-Lehmann T.K."/>
            <person name="Talmage S.C."/>
            <person name="Walker E.A."/>
            <person name="Koch F."/>
            <person name="Burson A.M."/>
            <person name="Marcoval M.A."/>
            <person name="Tang Y.Z."/>
            <person name="Lecleir G.R."/>
            <person name="Coyne K.J."/>
            <person name="Berg G.M."/>
            <person name="Bertrand E.M."/>
            <person name="Saito M.A."/>
            <person name="Gladyshev V.N."/>
            <person name="Grigoriev I.V."/>
        </authorList>
    </citation>
    <scope>NUCLEOTIDE SEQUENCE [LARGE SCALE GENOMIC DNA]</scope>
    <source>
        <strain evidence="10">CCMP 1984</strain>
    </source>
</reference>
<evidence type="ECO:0000256" key="4">
    <source>
        <dbReference type="ARBA" id="ARBA00022989"/>
    </source>
</evidence>
<keyword evidence="4 6" id="KW-1133">Transmembrane helix</keyword>
<organism evidence="10">
    <name type="scientific">Aureococcus anophagefferens</name>
    <name type="common">Harmful bloom alga</name>
    <dbReference type="NCBI Taxonomy" id="44056"/>
    <lineage>
        <taxon>Eukaryota</taxon>
        <taxon>Sar</taxon>
        <taxon>Stramenopiles</taxon>
        <taxon>Ochrophyta</taxon>
        <taxon>Pelagophyceae</taxon>
        <taxon>Pelagomonadales</taxon>
        <taxon>Pelagomonadaceae</taxon>
        <taxon>Aureococcus</taxon>
    </lineage>
</organism>
<dbReference type="Gene3D" id="1.20.1510.10">
    <property type="entry name" value="Cation efflux protein transmembrane domain"/>
    <property type="match status" value="1"/>
</dbReference>
<feature type="non-terminal residue" evidence="9">
    <location>
        <position position="1"/>
    </location>
</feature>
<gene>
    <name evidence="9" type="ORF">AURANDRAFT_12227</name>
</gene>
<keyword evidence="10" id="KW-1185">Reference proteome</keyword>
<keyword evidence="3 6" id="KW-0812">Transmembrane</keyword>
<evidence type="ECO:0000256" key="3">
    <source>
        <dbReference type="ARBA" id="ARBA00022692"/>
    </source>
</evidence>
<accession>F0XY69</accession>
<evidence type="ECO:0000313" key="10">
    <source>
        <dbReference type="Proteomes" id="UP000002729"/>
    </source>
</evidence>
<dbReference type="InterPro" id="IPR002524">
    <property type="entry name" value="Cation_efflux"/>
</dbReference>
<feature type="non-terminal residue" evidence="9">
    <location>
        <position position="273"/>
    </location>
</feature>
<dbReference type="Proteomes" id="UP000002729">
    <property type="component" value="Unassembled WGS sequence"/>
</dbReference>
<dbReference type="eggNOG" id="KOG1485">
    <property type="taxonomic scope" value="Eukaryota"/>
</dbReference>
<keyword evidence="7" id="KW-0732">Signal</keyword>